<evidence type="ECO:0000259" key="2">
    <source>
        <dbReference type="SMART" id="SM00974"/>
    </source>
</evidence>
<dbReference type="InterPro" id="IPR053006">
    <property type="entry name" value="Meiosis_regulatory"/>
</dbReference>
<dbReference type="PANTHER" id="PTHR28094:SF1">
    <property type="entry name" value="MEIOTICALLY UP-REGULATED GENE 113 PROTEIN"/>
    <property type="match status" value="1"/>
</dbReference>
<feature type="domain" description="Bacteriophage T5 Orf172 DNA-binding" evidence="2">
    <location>
        <begin position="496"/>
        <end position="591"/>
    </location>
</feature>
<evidence type="ECO:0000313" key="3">
    <source>
        <dbReference type="EMBL" id="KAF2447507.1"/>
    </source>
</evidence>
<dbReference type="SMART" id="SM00974">
    <property type="entry name" value="T5orf172"/>
    <property type="match status" value="1"/>
</dbReference>
<feature type="compositionally biased region" description="Polar residues" evidence="1">
    <location>
        <begin position="431"/>
        <end position="450"/>
    </location>
</feature>
<dbReference type="EMBL" id="MU001496">
    <property type="protein sequence ID" value="KAF2447507.1"/>
    <property type="molecule type" value="Genomic_DNA"/>
</dbReference>
<keyword evidence="4" id="KW-1185">Reference proteome</keyword>
<feature type="compositionally biased region" description="Basic and acidic residues" evidence="1">
    <location>
        <begin position="332"/>
        <end position="353"/>
    </location>
</feature>
<accession>A0A9P4PP09</accession>
<protein>
    <recommendedName>
        <fullName evidence="2">Bacteriophage T5 Orf172 DNA-binding domain-containing protein</fullName>
    </recommendedName>
</protein>
<proteinExistence type="predicted"/>
<reference evidence="3" key="1">
    <citation type="journal article" date="2020" name="Stud. Mycol.">
        <title>101 Dothideomycetes genomes: a test case for predicting lifestyles and emergence of pathogens.</title>
        <authorList>
            <person name="Haridas S."/>
            <person name="Albert R."/>
            <person name="Binder M."/>
            <person name="Bloem J."/>
            <person name="Labutti K."/>
            <person name="Salamov A."/>
            <person name="Andreopoulos B."/>
            <person name="Baker S."/>
            <person name="Barry K."/>
            <person name="Bills G."/>
            <person name="Bluhm B."/>
            <person name="Cannon C."/>
            <person name="Castanera R."/>
            <person name="Culley D."/>
            <person name="Daum C."/>
            <person name="Ezra D."/>
            <person name="Gonzalez J."/>
            <person name="Henrissat B."/>
            <person name="Kuo A."/>
            <person name="Liang C."/>
            <person name="Lipzen A."/>
            <person name="Lutzoni F."/>
            <person name="Magnuson J."/>
            <person name="Mondo S."/>
            <person name="Nolan M."/>
            <person name="Ohm R."/>
            <person name="Pangilinan J."/>
            <person name="Park H.-J."/>
            <person name="Ramirez L."/>
            <person name="Alfaro M."/>
            <person name="Sun H."/>
            <person name="Tritt A."/>
            <person name="Yoshinaga Y."/>
            <person name="Zwiers L.-H."/>
            <person name="Turgeon B."/>
            <person name="Goodwin S."/>
            <person name="Spatafora J."/>
            <person name="Crous P."/>
            <person name="Grigoriev I."/>
        </authorList>
    </citation>
    <scope>NUCLEOTIDE SEQUENCE</scope>
    <source>
        <strain evidence="3">CBS 690.94</strain>
    </source>
</reference>
<dbReference type="AlphaFoldDB" id="A0A9P4PP09"/>
<evidence type="ECO:0000313" key="4">
    <source>
        <dbReference type="Proteomes" id="UP000799764"/>
    </source>
</evidence>
<name>A0A9P4PP09_9PLEO</name>
<dbReference type="PANTHER" id="PTHR28094">
    <property type="entry name" value="MEIOTICALLY UP-REGULATED GENE 113 PROTEIN"/>
    <property type="match status" value="1"/>
</dbReference>
<feature type="compositionally biased region" description="Polar residues" evidence="1">
    <location>
        <begin position="354"/>
        <end position="375"/>
    </location>
</feature>
<dbReference type="OrthoDB" id="3511049at2759"/>
<dbReference type="InterPro" id="IPR018306">
    <property type="entry name" value="Phage_T5_Orf172_DNA-bd"/>
</dbReference>
<gene>
    <name evidence="3" type="ORF">P171DRAFT_429141</name>
</gene>
<comment type="caution">
    <text evidence="3">The sequence shown here is derived from an EMBL/GenBank/DDBJ whole genome shotgun (WGS) entry which is preliminary data.</text>
</comment>
<sequence length="668" mass="75460">MPLFDDAWKYAHIPTLHAINEQLQTPEAALEQRFMCLGFAEHLNGRCRESAQGFPAYRVIMMRKTSKALRKTEVSPEDFVAIVRSMFCGYHDRQPKKKHCREILQHIWRNADAEAKTIFMREIAQGHKDIFRYYARLEGCHADDVEDAIKTEDPVPEVNNDSQIIAHEPKQHPLLSRVRELVGMQAMYPEAQADDRKSSNVPDATISGASGSAIPTRSRVETNPVNHPTDYPFNFDFQPRASTASKVLEPVLVNKRASPSPNDYRNRSVDVAPPKSTSKEASGPTIKPFDRALENSKSVSGRTTPKLFIPEISENSHGGPSFHPTPPLVHLGDSRVEEDLEKTGMGRDTRSHTPESTTSGLRFGQRSSAQVSAEDTPTPLAKKAGLPGMRQTLSPGSHLRESPNPAQPSPAPTNHNQSSTRFARSIEAVTPPTQRRVSTPNNTPRNQTRWQAGPGAIARGIRKILREPIDYSNDGYIYVLKAPRFFDQFPPSRDRAEPEQWVKIGITRNIEDRMGKLIGSCGITDLDVCKHGLRGPEPMPMLHRVEKLCHAELANFQRPLDCNQTGTRCDTVHREWFNVTEEVAIRTVKRWLRFFSMNPYTNTGALKSGFWDDRVYNGEYLNTLEDEDVDRTHERYQSWLETSIQQYETKIAEEKLEKLSVGSRVPVQ</sequence>
<feature type="compositionally biased region" description="Polar residues" evidence="1">
    <location>
        <begin position="412"/>
        <end position="422"/>
    </location>
</feature>
<dbReference type="Pfam" id="PF10544">
    <property type="entry name" value="T5orf172"/>
    <property type="match status" value="1"/>
</dbReference>
<evidence type="ECO:0000256" key="1">
    <source>
        <dbReference type="SAM" id="MobiDB-lite"/>
    </source>
</evidence>
<feature type="region of interest" description="Disordered" evidence="1">
    <location>
        <begin position="252"/>
        <end position="451"/>
    </location>
</feature>
<dbReference type="Proteomes" id="UP000799764">
    <property type="component" value="Unassembled WGS sequence"/>
</dbReference>
<organism evidence="3 4">
    <name type="scientific">Karstenula rhodostoma CBS 690.94</name>
    <dbReference type="NCBI Taxonomy" id="1392251"/>
    <lineage>
        <taxon>Eukaryota</taxon>
        <taxon>Fungi</taxon>
        <taxon>Dikarya</taxon>
        <taxon>Ascomycota</taxon>
        <taxon>Pezizomycotina</taxon>
        <taxon>Dothideomycetes</taxon>
        <taxon>Pleosporomycetidae</taxon>
        <taxon>Pleosporales</taxon>
        <taxon>Massarineae</taxon>
        <taxon>Didymosphaeriaceae</taxon>
        <taxon>Karstenula</taxon>
    </lineage>
</organism>